<dbReference type="AlphaFoldDB" id="T0IJ80"/>
<evidence type="ECO:0000313" key="3">
    <source>
        <dbReference type="Proteomes" id="UP000015527"/>
    </source>
</evidence>
<sequence length="184" mass="19568">MSRNFPVKGLADLDAFLSALPQRMQKQAIRQGLTAAAAPVRDEARARAPKQSGKMAKAIKTGSPRQNQDGTFSVSIRLVGDHAYLGAFFEFGVAAHLIARTGAGQGKVAVRNAAEGKGKVTTRPMKIGDRYVSGIIHHPGFAAHPFMRPALDAKADEAVQAYASKIRAFLEGKTGFIAPVDEAV</sequence>
<organism evidence="2 3">
    <name type="scientific">Novosphingobium lindaniclasticum LE124</name>
    <dbReference type="NCBI Taxonomy" id="1096930"/>
    <lineage>
        <taxon>Bacteria</taxon>
        <taxon>Pseudomonadati</taxon>
        <taxon>Pseudomonadota</taxon>
        <taxon>Alphaproteobacteria</taxon>
        <taxon>Sphingomonadales</taxon>
        <taxon>Sphingomonadaceae</taxon>
        <taxon>Novosphingobium</taxon>
    </lineage>
</organism>
<comment type="caution">
    <text evidence="2">The sequence shown here is derived from an EMBL/GenBank/DDBJ whole genome shotgun (WGS) entry which is preliminary data.</text>
</comment>
<accession>T0IJ80</accession>
<proteinExistence type="predicted"/>
<feature type="region of interest" description="Disordered" evidence="1">
    <location>
        <begin position="40"/>
        <end position="67"/>
    </location>
</feature>
<evidence type="ECO:0008006" key="4">
    <source>
        <dbReference type="Google" id="ProtNLM"/>
    </source>
</evidence>
<keyword evidence="3" id="KW-1185">Reference proteome</keyword>
<dbReference type="InterPro" id="IPR010064">
    <property type="entry name" value="HK97-gp10_tail"/>
</dbReference>
<evidence type="ECO:0000313" key="2">
    <source>
        <dbReference type="EMBL" id="EQB09714.1"/>
    </source>
</evidence>
<dbReference type="RefSeq" id="WP_021235571.1">
    <property type="nucleotide sequence ID" value="NZ_ATHL01000127.1"/>
</dbReference>
<dbReference type="OrthoDB" id="7566406at2"/>
<dbReference type="NCBIfam" id="TIGR01725">
    <property type="entry name" value="phge_HK97_gp10"/>
    <property type="match status" value="1"/>
</dbReference>
<gene>
    <name evidence="2" type="ORF">L284_19110</name>
</gene>
<reference evidence="2 3" key="1">
    <citation type="journal article" date="2013" name="Genome Announc.">
        <title>Genome Sequence of Novosphingobium lindaniclasticum LE124T, Isolated from a Hexachlorocyclohexane Dumpsite.</title>
        <authorList>
            <person name="Saxena A."/>
            <person name="Nayyar N."/>
            <person name="Sangwan N."/>
            <person name="Kumari R."/>
            <person name="Khurana J.P."/>
            <person name="Lal R."/>
        </authorList>
    </citation>
    <scope>NUCLEOTIDE SEQUENCE [LARGE SCALE GENOMIC DNA]</scope>
    <source>
        <strain evidence="2 3">LE124</strain>
    </source>
</reference>
<name>T0IJ80_9SPHN</name>
<dbReference type="EMBL" id="ATHL01000127">
    <property type="protein sequence ID" value="EQB09714.1"/>
    <property type="molecule type" value="Genomic_DNA"/>
</dbReference>
<dbReference type="Pfam" id="PF04883">
    <property type="entry name" value="HK97-gp10_like"/>
    <property type="match status" value="1"/>
</dbReference>
<dbReference type="eggNOG" id="ENOG5033DVK">
    <property type="taxonomic scope" value="Bacteria"/>
</dbReference>
<dbReference type="PATRIC" id="fig|1096930.3.peg.3767"/>
<evidence type="ECO:0000256" key="1">
    <source>
        <dbReference type="SAM" id="MobiDB-lite"/>
    </source>
</evidence>
<protein>
    <recommendedName>
        <fullName evidence="4">HK97 gp10 family phage protein</fullName>
    </recommendedName>
</protein>
<dbReference type="Proteomes" id="UP000015527">
    <property type="component" value="Unassembled WGS sequence"/>
</dbReference>